<keyword evidence="2" id="KW-0677">Repeat</keyword>
<evidence type="ECO:0000256" key="1">
    <source>
        <dbReference type="ARBA" id="ARBA00022614"/>
    </source>
</evidence>
<sequence length="709" mass="77416">MKKTFRKGISLVMVLCILLGGINFAYANPSDVIKFGSPLLERAVRLKINKPGGDILRSDVEKITSLDVWGDNQTSAANLRGIENLTGLKKLRLQDCTISDITLLSNLTNLEELVLDGNNISNISPLESLKGLRHLDLRNNKISNLNGISGLVNLEALNLKDNQIIDITQLKDLTKLKELDMNNNLVRDISSLSGLSYIRKLSLENNQISSISSLSNKRDLKYLNLGKNSISDISALKSSTGMIWLELGGNNIKDIGYISSMAGLKLLSLSNNGISNIDSLEEIRGLLYLDLEGNKINNVDLLSNMKGLQYMNLNNNLIDNINLFFNENNQFIFNGINSPKYNINIVIQWNNSDSMSNLPNVGMYDIQGQEPLRLKNNKISDRRIKRYKPVLDKHLNMNFNFGSQTPVDPVIKNKRIDGSNRYETAAKIAKQLYPNGVDTVIIARGDTINGTPQIADALAASLLAKSENAPILLTASKSLSSSTKQAIKDLGAKNAIVVGGKTTITDNVIKDLGISATRVFGDDRYGTAEAIAYKSNTTSKTAYIVDGYALADALASGPLASETGNPILLVKKNSVPTETKNAINKLGIENIYIIGGKSVVSDKIATELKGISGVKSVNRIGGNDRYETSALVAEKFWNSNEDIMFANGLSMVDAVSASTLRKPLLFVSQRSVRPEVQKYIIGAKSYTLIGGKTVIPESIKNQIIDGILY</sequence>
<comment type="caution">
    <text evidence="3">The sequence shown here is derived from an EMBL/GenBank/DDBJ whole genome shotgun (WGS) entry which is preliminary data.</text>
</comment>
<dbReference type="PANTHER" id="PTHR46652:SF3">
    <property type="entry name" value="LEUCINE-RICH REPEAT-CONTAINING PROTEIN 9"/>
    <property type="match status" value="1"/>
</dbReference>
<dbReference type="InterPro" id="IPR025875">
    <property type="entry name" value="Leu-rich_rpt_4"/>
</dbReference>
<dbReference type="PANTHER" id="PTHR46652">
    <property type="entry name" value="LEUCINE-RICH REPEAT AND IQ DOMAIN-CONTAINING PROTEIN 1-RELATED"/>
    <property type="match status" value="1"/>
</dbReference>
<dbReference type="InterPro" id="IPR050836">
    <property type="entry name" value="SDS22/Internalin_LRR"/>
</dbReference>
<dbReference type="Gene3D" id="3.80.10.10">
    <property type="entry name" value="Ribonuclease Inhibitor"/>
    <property type="match status" value="1"/>
</dbReference>
<protein>
    <submittedName>
        <fullName evidence="3">Cell wall-binding repeat-containing protein</fullName>
    </submittedName>
</protein>
<dbReference type="Proteomes" id="UP000601522">
    <property type="component" value="Unassembled WGS sequence"/>
</dbReference>
<dbReference type="Pfam" id="PF04122">
    <property type="entry name" value="CW_binding_2"/>
    <property type="match status" value="3"/>
</dbReference>
<keyword evidence="1" id="KW-0433">Leucine-rich repeat</keyword>
<keyword evidence="4" id="KW-1185">Reference proteome</keyword>
<reference evidence="3 4" key="1">
    <citation type="submission" date="2020-08" db="EMBL/GenBank/DDBJ databases">
        <title>Genome public.</title>
        <authorList>
            <person name="Liu C."/>
            <person name="Sun Q."/>
        </authorList>
    </citation>
    <scope>NUCLEOTIDE SEQUENCE [LARGE SCALE GENOMIC DNA]</scope>
    <source>
        <strain evidence="3 4">NSJ-26</strain>
    </source>
</reference>
<dbReference type="Pfam" id="PF12799">
    <property type="entry name" value="LRR_4"/>
    <property type="match status" value="1"/>
</dbReference>
<evidence type="ECO:0000313" key="3">
    <source>
        <dbReference type="EMBL" id="MBC8590185.1"/>
    </source>
</evidence>
<organism evidence="3 4">
    <name type="scientific">Wansuia hejianensis</name>
    <dbReference type="NCBI Taxonomy" id="2763667"/>
    <lineage>
        <taxon>Bacteria</taxon>
        <taxon>Bacillati</taxon>
        <taxon>Bacillota</taxon>
        <taxon>Clostridia</taxon>
        <taxon>Lachnospirales</taxon>
        <taxon>Lachnospiraceae</taxon>
        <taxon>Wansuia</taxon>
    </lineage>
</organism>
<gene>
    <name evidence="3" type="ORF">H8689_03395</name>
</gene>
<dbReference type="SMART" id="SM00369">
    <property type="entry name" value="LRR_TYP"/>
    <property type="match status" value="6"/>
</dbReference>
<evidence type="ECO:0000313" key="4">
    <source>
        <dbReference type="Proteomes" id="UP000601522"/>
    </source>
</evidence>
<evidence type="ECO:0000256" key="2">
    <source>
        <dbReference type="ARBA" id="ARBA00022737"/>
    </source>
</evidence>
<accession>A0A926F1H0</accession>
<dbReference type="RefSeq" id="WP_249323007.1">
    <property type="nucleotide sequence ID" value="NZ_JACRTK010000001.1"/>
</dbReference>
<dbReference type="InterPro" id="IPR001611">
    <property type="entry name" value="Leu-rich_rpt"/>
</dbReference>
<dbReference type="Gene3D" id="3.40.50.12090">
    <property type="match status" value="2"/>
</dbReference>
<dbReference type="SMART" id="SM00365">
    <property type="entry name" value="LRR_SD22"/>
    <property type="match status" value="5"/>
</dbReference>
<dbReference type="PROSITE" id="PS51450">
    <property type="entry name" value="LRR"/>
    <property type="match status" value="8"/>
</dbReference>
<dbReference type="EMBL" id="JACRTK010000001">
    <property type="protein sequence ID" value="MBC8590185.1"/>
    <property type="molecule type" value="Genomic_DNA"/>
</dbReference>
<dbReference type="Pfam" id="PF13855">
    <property type="entry name" value="LRR_8"/>
    <property type="match status" value="1"/>
</dbReference>
<dbReference type="InterPro" id="IPR032675">
    <property type="entry name" value="LRR_dom_sf"/>
</dbReference>
<proteinExistence type="predicted"/>
<name>A0A926F1H0_9FIRM</name>
<dbReference type="InterPro" id="IPR003591">
    <property type="entry name" value="Leu-rich_rpt_typical-subtyp"/>
</dbReference>
<dbReference type="AlphaFoldDB" id="A0A926F1H0"/>
<dbReference type="SUPFAM" id="SSF52058">
    <property type="entry name" value="L domain-like"/>
    <property type="match status" value="1"/>
</dbReference>
<dbReference type="InterPro" id="IPR007253">
    <property type="entry name" value="Cell_wall-bd_2"/>
</dbReference>